<dbReference type="PROSITE" id="PS50836">
    <property type="entry name" value="DOMON"/>
    <property type="match status" value="1"/>
</dbReference>
<sequence>MSRIYAVACFLCLCAAVWSQAPDQKAVPVADTAGAFSFSYTIKNNALSFTVSYPGDCWVAVGFNPGWVMKNANIVIGTIVNGASMVSDEFGDGMFSHKPDTLLKGTNDLISGTCSVQNNVTTLTFSIPLNSGDKKDCLLESGKTVKLIFAAGQSTDKKKKHAVALIKSIIL</sequence>
<dbReference type="Proteomes" id="UP000179243">
    <property type="component" value="Unassembled WGS sequence"/>
</dbReference>
<dbReference type="AlphaFoldDB" id="A0A1F7F6L8"/>
<gene>
    <name evidence="3" type="ORF">A2519_16205</name>
</gene>
<feature type="chain" id="PRO_5009528443" description="DOMON domain-containing protein" evidence="1">
    <location>
        <begin position="22"/>
        <end position="171"/>
    </location>
</feature>
<feature type="signal peptide" evidence="1">
    <location>
        <begin position="1"/>
        <end position="21"/>
    </location>
</feature>
<dbReference type="EMBL" id="MFYX01000110">
    <property type="protein sequence ID" value="OGK02222.1"/>
    <property type="molecule type" value="Genomic_DNA"/>
</dbReference>
<evidence type="ECO:0000259" key="2">
    <source>
        <dbReference type="PROSITE" id="PS50836"/>
    </source>
</evidence>
<dbReference type="Pfam" id="PF03351">
    <property type="entry name" value="DOMON"/>
    <property type="match status" value="1"/>
</dbReference>
<dbReference type="InterPro" id="IPR045266">
    <property type="entry name" value="DOH_DOMON"/>
</dbReference>
<comment type="caution">
    <text evidence="3">The sequence shown here is derived from an EMBL/GenBank/DDBJ whole genome shotgun (WGS) entry which is preliminary data.</text>
</comment>
<name>A0A1F7F6L8_UNCRA</name>
<evidence type="ECO:0000256" key="1">
    <source>
        <dbReference type="SAM" id="SignalP"/>
    </source>
</evidence>
<dbReference type="InterPro" id="IPR005018">
    <property type="entry name" value="DOMON_domain"/>
</dbReference>
<evidence type="ECO:0000313" key="3">
    <source>
        <dbReference type="EMBL" id="OGK02222.1"/>
    </source>
</evidence>
<organism evidence="3 4">
    <name type="scientific">Candidatus Raymondbacteria bacterium RIFOXYD12_FULL_49_13</name>
    <dbReference type="NCBI Taxonomy" id="1817890"/>
    <lineage>
        <taxon>Bacteria</taxon>
        <taxon>Raymondiibacteriota</taxon>
    </lineage>
</organism>
<evidence type="ECO:0000313" key="4">
    <source>
        <dbReference type="Proteomes" id="UP000179243"/>
    </source>
</evidence>
<dbReference type="CDD" id="cd09631">
    <property type="entry name" value="DOMON_DOH"/>
    <property type="match status" value="1"/>
</dbReference>
<accession>A0A1F7F6L8</accession>
<proteinExistence type="predicted"/>
<dbReference type="SMART" id="SM00664">
    <property type="entry name" value="DoH"/>
    <property type="match status" value="1"/>
</dbReference>
<keyword evidence="1" id="KW-0732">Signal</keyword>
<feature type="domain" description="DOMON" evidence="2">
    <location>
        <begin position="34"/>
        <end position="152"/>
    </location>
</feature>
<reference evidence="3 4" key="1">
    <citation type="journal article" date="2016" name="Nat. Commun.">
        <title>Thousands of microbial genomes shed light on interconnected biogeochemical processes in an aquifer system.</title>
        <authorList>
            <person name="Anantharaman K."/>
            <person name="Brown C.T."/>
            <person name="Hug L.A."/>
            <person name="Sharon I."/>
            <person name="Castelle C.J."/>
            <person name="Probst A.J."/>
            <person name="Thomas B.C."/>
            <person name="Singh A."/>
            <person name="Wilkins M.J."/>
            <person name="Karaoz U."/>
            <person name="Brodie E.L."/>
            <person name="Williams K.H."/>
            <person name="Hubbard S.S."/>
            <person name="Banfield J.F."/>
        </authorList>
    </citation>
    <scope>NUCLEOTIDE SEQUENCE [LARGE SCALE GENOMIC DNA]</scope>
</reference>
<protein>
    <recommendedName>
        <fullName evidence="2">DOMON domain-containing protein</fullName>
    </recommendedName>
</protein>